<dbReference type="GO" id="GO:0009368">
    <property type="term" value="C:endopeptidase Clp complex"/>
    <property type="evidence" value="ECO:0007669"/>
    <property type="project" value="TreeGrafter"/>
</dbReference>
<dbReference type="InterPro" id="IPR023562">
    <property type="entry name" value="ClpP/TepA"/>
</dbReference>
<dbReference type="SUPFAM" id="SSF52096">
    <property type="entry name" value="ClpP/crotonase"/>
    <property type="match status" value="1"/>
</dbReference>
<sequence>MKLNFKKKGKQMKIEDYGRIINLWGEVTPEMSLYVVTRLQELNAKNHDPITIQIHSPGGSLRDGMIIIDMMEAIQSPVYTMALGNAMSMASLILAAGEKGHRKALKHSTIMVHQGSTICEGKFSDIKSGAKRMVETEEMIEELYVKYTGKTKRKIHADLQMDLFLSSDKAVEYGLIDEVVE</sequence>
<evidence type="ECO:0000256" key="1">
    <source>
        <dbReference type="ARBA" id="ARBA00007039"/>
    </source>
</evidence>
<dbReference type="PANTHER" id="PTHR10381">
    <property type="entry name" value="ATP-DEPENDENT CLP PROTEASE PROTEOLYTIC SUBUNIT"/>
    <property type="match status" value="1"/>
</dbReference>
<gene>
    <name evidence="3" type="primary">clpP</name>
    <name evidence="3" type="ORF">EUBIFOR_00643</name>
</gene>
<dbReference type="STRING" id="518637.EUBIFOR_00643"/>
<organism evidence="3 4">
    <name type="scientific">Holdemanella biformis DSM 3989</name>
    <dbReference type="NCBI Taxonomy" id="518637"/>
    <lineage>
        <taxon>Bacteria</taxon>
        <taxon>Bacillati</taxon>
        <taxon>Bacillota</taxon>
        <taxon>Erysipelotrichia</taxon>
        <taxon>Erysipelotrichales</taxon>
        <taxon>Erysipelotrichaceae</taxon>
        <taxon>Holdemanella</taxon>
    </lineage>
</organism>
<dbReference type="CDD" id="cd07017">
    <property type="entry name" value="S14_ClpP_2"/>
    <property type="match status" value="1"/>
</dbReference>
<dbReference type="GO" id="GO:0004252">
    <property type="term" value="F:serine-type endopeptidase activity"/>
    <property type="evidence" value="ECO:0007669"/>
    <property type="project" value="InterPro"/>
</dbReference>
<accession>B7C8Y7</accession>
<dbReference type="Proteomes" id="UP000004315">
    <property type="component" value="Unassembled WGS sequence"/>
</dbReference>
<dbReference type="InterPro" id="IPR001907">
    <property type="entry name" value="ClpP"/>
</dbReference>
<dbReference type="AlphaFoldDB" id="B7C8Y7"/>
<dbReference type="InterPro" id="IPR029045">
    <property type="entry name" value="ClpP/crotonase-like_dom_sf"/>
</dbReference>
<comment type="caution">
    <text evidence="3">The sequence shown here is derived from an EMBL/GenBank/DDBJ whole genome shotgun (WGS) entry which is preliminary data.</text>
</comment>
<dbReference type="Pfam" id="PF00574">
    <property type="entry name" value="CLP_protease"/>
    <property type="match status" value="1"/>
</dbReference>
<proteinExistence type="inferred from homology"/>
<dbReference type="HOGENOM" id="CLU_058707_4_0_9"/>
<dbReference type="PANTHER" id="PTHR10381:SF11">
    <property type="entry name" value="ATP-DEPENDENT CLP PROTEASE PROTEOLYTIC SUBUNIT, MITOCHONDRIAL"/>
    <property type="match status" value="1"/>
</dbReference>
<dbReference type="EMBL" id="ABYT01000040">
    <property type="protein sequence ID" value="EEC90786.1"/>
    <property type="molecule type" value="Genomic_DNA"/>
</dbReference>
<dbReference type="eggNOG" id="COG0740">
    <property type="taxonomic scope" value="Bacteria"/>
</dbReference>
<dbReference type="GO" id="GO:0006515">
    <property type="term" value="P:protein quality control for misfolded or incompletely synthesized proteins"/>
    <property type="evidence" value="ECO:0007669"/>
    <property type="project" value="TreeGrafter"/>
</dbReference>
<keyword evidence="3" id="KW-0378">Hydrolase</keyword>
<evidence type="ECO:0000256" key="2">
    <source>
        <dbReference type="RuleBase" id="RU003567"/>
    </source>
</evidence>
<evidence type="ECO:0000313" key="4">
    <source>
        <dbReference type="Proteomes" id="UP000004315"/>
    </source>
</evidence>
<dbReference type="GO" id="GO:0004176">
    <property type="term" value="F:ATP-dependent peptidase activity"/>
    <property type="evidence" value="ECO:0007669"/>
    <property type="project" value="InterPro"/>
</dbReference>
<dbReference type="Gene3D" id="3.90.226.10">
    <property type="entry name" value="2-enoyl-CoA Hydratase, Chain A, domain 1"/>
    <property type="match status" value="1"/>
</dbReference>
<dbReference type="PRINTS" id="PR00127">
    <property type="entry name" value="CLPPROTEASEP"/>
</dbReference>
<reference evidence="3 4" key="1">
    <citation type="submission" date="2008-11" db="EMBL/GenBank/DDBJ databases">
        <title>Draft genome sequence of Eubacterium biforme (DSM 3989).</title>
        <authorList>
            <person name="Sudarsanam P."/>
            <person name="Ley R."/>
            <person name="Guruge J."/>
            <person name="Turnbaugh P.J."/>
            <person name="Mahowald M."/>
            <person name="Liep D."/>
            <person name="Gordon J."/>
        </authorList>
    </citation>
    <scope>NUCLEOTIDE SEQUENCE [LARGE SCALE GENOMIC DNA]</scope>
    <source>
        <strain evidence="3 4">DSM 3989</strain>
    </source>
</reference>
<dbReference type="GO" id="GO:0051117">
    <property type="term" value="F:ATPase binding"/>
    <property type="evidence" value="ECO:0007669"/>
    <property type="project" value="TreeGrafter"/>
</dbReference>
<name>B7C8Y7_9FIRM</name>
<protein>
    <recommendedName>
        <fullName evidence="2">ATP-dependent Clp protease proteolytic subunit</fullName>
    </recommendedName>
</protein>
<evidence type="ECO:0000313" key="3">
    <source>
        <dbReference type="EMBL" id="EEC90786.1"/>
    </source>
</evidence>
<comment type="similarity">
    <text evidence="1 2">Belongs to the peptidase S14 family.</text>
</comment>
<keyword evidence="4" id="KW-1185">Reference proteome</keyword>
<dbReference type="OrthoDB" id="1665128at2"/>